<feature type="transmembrane region" description="Helical" evidence="14">
    <location>
        <begin position="120"/>
        <end position="145"/>
    </location>
</feature>
<keyword evidence="9 16" id="KW-0418">Kinase</keyword>
<dbReference type="GO" id="GO:0016301">
    <property type="term" value="F:kinase activity"/>
    <property type="evidence" value="ECO:0007669"/>
    <property type="project" value="UniProtKB-KW"/>
</dbReference>
<dbReference type="CDD" id="cd00082">
    <property type="entry name" value="HisKA"/>
    <property type="match status" value="1"/>
</dbReference>
<dbReference type="InterPro" id="IPR036097">
    <property type="entry name" value="HisK_dim/P_sf"/>
</dbReference>
<evidence type="ECO:0000256" key="13">
    <source>
        <dbReference type="ARBA" id="ARBA00023136"/>
    </source>
</evidence>
<dbReference type="Gene3D" id="3.30.565.10">
    <property type="entry name" value="Histidine kinase-like ATPase, C-terminal domain"/>
    <property type="match status" value="1"/>
</dbReference>
<dbReference type="EMBL" id="JAUSUA010000003">
    <property type="protein sequence ID" value="MDQ0207662.1"/>
    <property type="molecule type" value="Genomic_DNA"/>
</dbReference>
<keyword evidence="12" id="KW-0902">Two-component regulatory system</keyword>
<dbReference type="Proteomes" id="UP001225034">
    <property type="component" value="Unassembled WGS sequence"/>
</dbReference>
<keyword evidence="8" id="KW-0547">Nucleotide-binding</keyword>
<evidence type="ECO:0000256" key="6">
    <source>
        <dbReference type="ARBA" id="ARBA00022679"/>
    </source>
</evidence>
<dbReference type="SUPFAM" id="SSF47384">
    <property type="entry name" value="Homodimeric domain of signal transducing histidine kinase"/>
    <property type="match status" value="1"/>
</dbReference>
<keyword evidence="13 14" id="KW-0472">Membrane</keyword>
<name>A0ABT9YIL0_9BACI</name>
<evidence type="ECO:0000256" key="3">
    <source>
        <dbReference type="ARBA" id="ARBA00012438"/>
    </source>
</evidence>
<evidence type="ECO:0000313" key="17">
    <source>
        <dbReference type="Proteomes" id="UP001225034"/>
    </source>
</evidence>
<keyword evidence="11 14" id="KW-1133">Transmembrane helix</keyword>
<reference evidence="16 17" key="1">
    <citation type="submission" date="2023-07" db="EMBL/GenBank/DDBJ databases">
        <title>Genomic Encyclopedia of Type Strains, Phase IV (KMG-IV): sequencing the most valuable type-strain genomes for metagenomic binning, comparative biology and taxonomic classification.</title>
        <authorList>
            <person name="Goeker M."/>
        </authorList>
    </citation>
    <scope>NUCLEOTIDE SEQUENCE [LARGE SCALE GENOMIC DNA]</scope>
    <source>
        <strain evidence="16 17">DSM 19154</strain>
    </source>
</reference>
<evidence type="ECO:0000259" key="15">
    <source>
        <dbReference type="PROSITE" id="PS50109"/>
    </source>
</evidence>
<evidence type="ECO:0000256" key="7">
    <source>
        <dbReference type="ARBA" id="ARBA00022692"/>
    </source>
</evidence>
<feature type="transmembrane region" description="Helical" evidence="14">
    <location>
        <begin position="12"/>
        <end position="30"/>
    </location>
</feature>
<evidence type="ECO:0000256" key="4">
    <source>
        <dbReference type="ARBA" id="ARBA00022475"/>
    </source>
</evidence>
<keyword evidence="6" id="KW-0808">Transferase</keyword>
<keyword evidence="7 14" id="KW-0812">Transmembrane</keyword>
<dbReference type="PROSITE" id="PS50109">
    <property type="entry name" value="HIS_KIN"/>
    <property type="match status" value="1"/>
</dbReference>
<dbReference type="InterPro" id="IPR003661">
    <property type="entry name" value="HisK_dim/P_dom"/>
</dbReference>
<dbReference type="SMART" id="SM00388">
    <property type="entry name" value="HisKA"/>
    <property type="match status" value="1"/>
</dbReference>
<feature type="transmembrane region" description="Helical" evidence="14">
    <location>
        <begin position="88"/>
        <end position="114"/>
    </location>
</feature>
<evidence type="ECO:0000256" key="9">
    <source>
        <dbReference type="ARBA" id="ARBA00022777"/>
    </source>
</evidence>
<evidence type="ECO:0000256" key="11">
    <source>
        <dbReference type="ARBA" id="ARBA00022989"/>
    </source>
</evidence>
<organism evidence="16 17">
    <name type="scientific">Alkalicoccobacillus murimartini</name>
    <dbReference type="NCBI Taxonomy" id="171685"/>
    <lineage>
        <taxon>Bacteria</taxon>
        <taxon>Bacillati</taxon>
        <taxon>Bacillota</taxon>
        <taxon>Bacilli</taxon>
        <taxon>Bacillales</taxon>
        <taxon>Bacillaceae</taxon>
        <taxon>Alkalicoccobacillus</taxon>
    </lineage>
</organism>
<dbReference type="Gene3D" id="1.10.287.130">
    <property type="match status" value="1"/>
</dbReference>
<dbReference type="RefSeq" id="WP_306983130.1">
    <property type="nucleotide sequence ID" value="NZ_JAUSUA010000003.1"/>
</dbReference>
<dbReference type="SUPFAM" id="SSF55874">
    <property type="entry name" value="ATPase domain of HSP90 chaperone/DNA topoisomerase II/histidine kinase"/>
    <property type="match status" value="1"/>
</dbReference>
<evidence type="ECO:0000256" key="5">
    <source>
        <dbReference type="ARBA" id="ARBA00022553"/>
    </source>
</evidence>
<evidence type="ECO:0000256" key="2">
    <source>
        <dbReference type="ARBA" id="ARBA00004651"/>
    </source>
</evidence>
<dbReference type="PANTHER" id="PTHR45528">
    <property type="entry name" value="SENSOR HISTIDINE KINASE CPXA"/>
    <property type="match status" value="1"/>
</dbReference>
<keyword evidence="5" id="KW-0597">Phosphoprotein</keyword>
<sequence length="512" mass="57874">MRKHFGKTMSWSFLLGIAIIGVFLLLNTIGDAYEVMNSVDDFRMIAIFVIVSVGIIASVLLGTVYKFNMEWFKGGSLQKDYASIPLDVRFILLGINSFFILTFFLISGFGSYYFFLYIDIWFIISASLYIFSIWLALHQVVWLYFEIKDSTYLIKGLKDGVVLKTCHSLRDAFTNVSLAIKLILVLFILFMWGFGTTLLLISDGSVALLYIPCVLFIGIPTLLIFFLKLGYLNRVINQTEQVTKGSLGTPVLVKGHSFIATHATHINKLREGISHSVTEQAKSERLKTELITNVSHDLRTPLTSIITYTDLLKNPDLPSEERQSYVDVLARKSERLKTLIDDLFDVSKMASGQIELKKNNIELKQLIQQAIVEHQEAFDQEQLDLRLSLPEEELLVYVDGQKFWRMLDNLLLNAAKYAQPGTRVYLTASRHAGKVTVVIKNMSRYELSENPDELFERFKRADEARHTDGSGLGLAIAQSIAELHGGTLKLDIDGDLFKVTIQINNLKGPLST</sequence>
<evidence type="ECO:0000313" key="16">
    <source>
        <dbReference type="EMBL" id="MDQ0207662.1"/>
    </source>
</evidence>
<keyword evidence="4" id="KW-1003">Cell membrane</keyword>
<dbReference type="PANTHER" id="PTHR45528:SF1">
    <property type="entry name" value="SENSOR HISTIDINE KINASE CPXA"/>
    <property type="match status" value="1"/>
</dbReference>
<dbReference type="EC" id="2.7.13.3" evidence="3"/>
<dbReference type="InterPro" id="IPR005467">
    <property type="entry name" value="His_kinase_dom"/>
</dbReference>
<accession>A0ABT9YIL0</accession>
<dbReference type="Pfam" id="PF00512">
    <property type="entry name" value="HisKA"/>
    <property type="match status" value="1"/>
</dbReference>
<feature type="transmembrane region" description="Helical" evidence="14">
    <location>
        <begin position="207"/>
        <end position="227"/>
    </location>
</feature>
<feature type="domain" description="Histidine kinase" evidence="15">
    <location>
        <begin position="293"/>
        <end position="507"/>
    </location>
</feature>
<evidence type="ECO:0000256" key="12">
    <source>
        <dbReference type="ARBA" id="ARBA00023012"/>
    </source>
</evidence>
<feature type="transmembrane region" description="Helical" evidence="14">
    <location>
        <begin position="178"/>
        <end position="201"/>
    </location>
</feature>
<dbReference type="Pfam" id="PF02518">
    <property type="entry name" value="HATPase_c"/>
    <property type="match status" value="1"/>
</dbReference>
<comment type="catalytic activity">
    <reaction evidence="1">
        <text>ATP + protein L-histidine = ADP + protein N-phospho-L-histidine.</text>
        <dbReference type="EC" id="2.7.13.3"/>
    </reaction>
</comment>
<feature type="transmembrane region" description="Helical" evidence="14">
    <location>
        <begin position="42"/>
        <end position="67"/>
    </location>
</feature>
<comment type="subcellular location">
    <subcellularLocation>
        <location evidence="2">Cell membrane</location>
        <topology evidence="2">Multi-pass membrane protein</topology>
    </subcellularLocation>
</comment>
<dbReference type="SMART" id="SM00387">
    <property type="entry name" value="HATPase_c"/>
    <property type="match status" value="1"/>
</dbReference>
<protein>
    <recommendedName>
        <fullName evidence="3">histidine kinase</fullName>
        <ecNumber evidence="3">2.7.13.3</ecNumber>
    </recommendedName>
</protein>
<dbReference type="PRINTS" id="PR00344">
    <property type="entry name" value="BCTRLSENSOR"/>
</dbReference>
<dbReference type="InterPro" id="IPR004358">
    <property type="entry name" value="Sig_transdc_His_kin-like_C"/>
</dbReference>
<keyword evidence="17" id="KW-1185">Reference proteome</keyword>
<dbReference type="InterPro" id="IPR003594">
    <property type="entry name" value="HATPase_dom"/>
</dbReference>
<dbReference type="InterPro" id="IPR036890">
    <property type="entry name" value="HATPase_C_sf"/>
</dbReference>
<keyword evidence="10" id="KW-0067">ATP-binding</keyword>
<evidence type="ECO:0000256" key="8">
    <source>
        <dbReference type="ARBA" id="ARBA00022741"/>
    </source>
</evidence>
<evidence type="ECO:0000256" key="14">
    <source>
        <dbReference type="SAM" id="Phobius"/>
    </source>
</evidence>
<evidence type="ECO:0000256" key="10">
    <source>
        <dbReference type="ARBA" id="ARBA00022840"/>
    </source>
</evidence>
<evidence type="ECO:0000256" key="1">
    <source>
        <dbReference type="ARBA" id="ARBA00000085"/>
    </source>
</evidence>
<comment type="caution">
    <text evidence="16">The sequence shown here is derived from an EMBL/GenBank/DDBJ whole genome shotgun (WGS) entry which is preliminary data.</text>
</comment>
<dbReference type="InterPro" id="IPR050398">
    <property type="entry name" value="HssS/ArlS-like"/>
</dbReference>
<gene>
    <name evidence="16" type="ORF">J2S05_002463</name>
</gene>
<proteinExistence type="predicted"/>